<dbReference type="SMART" id="SM00448">
    <property type="entry name" value="REC"/>
    <property type="match status" value="1"/>
</dbReference>
<feature type="domain" description="HTH luxR-type" evidence="6">
    <location>
        <begin position="149"/>
        <end position="215"/>
    </location>
</feature>
<dbReference type="InterPro" id="IPR016032">
    <property type="entry name" value="Sig_transdc_resp-reg_C-effctor"/>
</dbReference>
<dbReference type="PANTHER" id="PTHR43214">
    <property type="entry name" value="TWO-COMPONENT RESPONSE REGULATOR"/>
    <property type="match status" value="1"/>
</dbReference>
<dbReference type="SUPFAM" id="SSF46894">
    <property type="entry name" value="C-terminal effector domain of the bipartite response regulators"/>
    <property type="match status" value="1"/>
</dbReference>
<feature type="domain" description="Response regulatory" evidence="7">
    <location>
        <begin position="4"/>
        <end position="121"/>
    </location>
</feature>
<dbReference type="CDD" id="cd17535">
    <property type="entry name" value="REC_NarL-like"/>
    <property type="match status" value="1"/>
</dbReference>
<dbReference type="EMBL" id="LPWH01000117">
    <property type="protein sequence ID" value="POQ98783.1"/>
    <property type="molecule type" value="Genomic_DNA"/>
</dbReference>
<accession>A0A2S4JGZ9</accession>
<keyword evidence="4" id="KW-0804">Transcription</keyword>
<evidence type="ECO:0000256" key="3">
    <source>
        <dbReference type="ARBA" id="ARBA00023125"/>
    </source>
</evidence>
<evidence type="ECO:0000259" key="6">
    <source>
        <dbReference type="PROSITE" id="PS50043"/>
    </source>
</evidence>
<evidence type="ECO:0000256" key="1">
    <source>
        <dbReference type="ARBA" id="ARBA00022553"/>
    </source>
</evidence>
<proteinExistence type="predicted"/>
<dbReference type="InterPro" id="IPR039420">
    <property type="entry name" value="WalR-like"/>
</dbReference>
<dbReference type="InterPro" id="IPR000792">
    <property type="entry name" value="Tscrpt_reg_LuxR_C"/>
</dbReference>
<keyword evidence="9" id="KW-1185">Reference proteome</keyword>
<dbReference type="InterPro" id="IPR001789">
    <property type="entry name" value="Sig_transdc_resp-reg_receiver"/>
</dbReference>
<evidence type="ECO:0008006" key="10">
    <source>
        <dbReference type="Google" id="ProtNLM"/>
    </source>
</evidence>
<organism evidence="8 9">
    <name type="scientific">Alkalispirochaeta sphaeroplastigenens</name>
    <dbReference type="NCBI Taxonomy" id="1187066"/>
    <lineage>
        <taxon>Bacteria</taxon>
        <taxon>Pseudomonadati</taxon>
        <taxon>Spirochaetota</taxon>
        <taxon>Spirochaetia</taxon>
        <taxon>Spirochaetales</taxon>
        <taxon>Spirochaetaceae</taxon>
        <taxon>Alkalispirochaeta</taxon>
    </lineage>
</organism>
<dbReference type="Pfam" id="PF00196">
    <property type="entry name" value="GerE"/>
    <property type="match status" value="1"/>
</dbReference>
<evidence type="ECO:0000313" key="8">
    <source>
        <dbReference type="EMBL" id="POQ98783.1"/>
    </source>
</evidence>
<dbReference type="InterPro" id="IPR011006">
    <property type="entry name" value="CheY-like_superfamily"/>
</dbReference>
<sequence length="226" mass="24586">MKIRVMLADDQVLFVENLKLVLEANAPDVVVAGIAGDGLEAVRRAKELRPDVILMDVRMPKLDGVGAAGRILRILPRTAIIMLTVFDEDDYVLEALDQGATGYLLKNTRPETLISSVRAAHEGAVLISPSVAQKLIASGGGSRQSNAHSPAPWVQELSSRERAVLLLLAEHRSNSEIARELGISAATIRNYVSALYDKMGAHDRFHALRLASENRAFLLHPDQDPA</sequence>
<feature type="modified residue" description="4-aspartylphosphate" evidence="5">
    <location>
        <position position="56"/>
    </location>
</feature>
<dbReference type="PRINTS" id="PR00038">
    <property type="entry name" value="HTHLUXR"/>
</dbReference>
<dbReference type="OrthoDB" id="9779069at2"/>
<dbReference type="GO" id="GO:0003677">
    <property type="term" value="F:DNA binding"/>
    <property type="evidence" value="ECO:0007669"/>
    <property type="project" value="UniProtKB-KW"/>
</dbReference>
<evidence type="ECO:0000313" key="9">
    <source>
        <dbReference type="Proteomes" id="UP000237350"/>
    </source>
</evidence>
<dbReference type="InterPro" id="IPR058245">
    <property type="entry name" value="NreC/VraR/RcsB-like_REC"/>
</dbReference>
<evidence type="ECO:0000259" key="7">
    <source>
        <dbReference type="PROSITE" id="PS50110"/>
    </source>
</evidence>
<reference evidence="9" key="1">
    <citation type="submission" date="2015-12" db="EMBL/GenBank/DDBJ databases">
        <authorList>
            <person name="Lodha T.D."/>
            <person name="Chintalapati S."/>
            <person name="Chintalapati V.R."/>
            <person name="Sravanthi T."/>
        </authorList>
    </citation>
    <scope>NUCLEOTIDE SEQUENCE [LARGE SCALE GENOMIC DNA]</scope>
    <source>
        <strain evidence="9">JC133</strain>
    </source>
</reference>
<dbReference type="PANTHER" id="PTHR43214:SF24">
    <property type="entry name" value="TRANSCRIPTIONAL REGULATORY PROTEIN NARL-RELATED"/>
    <property type="match status" value="1"/>
</dbReference>
<evidence type="ECO:0000256" key="2">
    <source>
        <dbReference type="ARBA" id="ARBA00023015"/>
    </source>
</evidence>
<keyword evidence="2" id="KW-0805">Transcription regulation</keyword>
<comment type="caution">
    <text evidence="8">The sequence shown here is derived from an EMBL/GenBank/DDBJ whole genome shotgun (WGS) entry which is preliminary data.</text>
</comment>
<dbReference type="GO" id="GO:0006355">
    <property type="term" value="P:regulation of DNA-templated transcription"/>
    <property type="evidence" value="ECO:0007669"/>
    <property type="project" value="InterPro"/>
</dbReference>
<dbReference type="Pfam" id="PF00072">
    <property type="entry name" value="Response_reg"/>
    <property type="match status" value="1"/>
</dbReference>
<dbReference type="PROSITE" id="PS50110">
    <property type="entry name" value="RESPONSE_REGULATORY"/>
    <property type="match status" value="1"/>
</dbReference>
<gene>
    <name evidence="8" type="ORF">AU468_12140</name>
</gene>
<protein>
    <recommendedName>
        <fullName evidence="10">LuxR family transcriptional regulator</fullName>
    </recommendedName>
</protein>
<dbReference type="AlphaFoldDB" id="A0A2S4JGZ9"/>
<evidence type="ECO:0000256" key="4">
    <source>
        <dbReference type="ARBA" id="ARBA00023163"/>
    </source>
</evidence>
<dbReference type="PROSITE" id="PS50043">
    <property type="entry name" value="HTH_LUXR_2"/>
    <property type="match status" value="1"/>
</dbReference>
<name>A0A2S4JGZ9_9SPIO</name>
<evidence type="ECO:0000256" key="5">
    <source>
        <dbReference type="PROSITE-ProRule" id="PRU00169"/>
    </source>
</evidence>
<dbReference type="SUPFAM" id="SSF52172">
    <property type="entry name" value="CheY-like"/>
    <property type="match status" value="1"/>
</dbReference>
<dbReference type="Gene3D" id="3.40.50.2300">
    <property type="match status" value="1"/>
</dbReference>
<dbReference type="CDD" id="cd06170">
    <property type="entry name" value="LuxR_C_like"/>
    <property type="match status" value="1"/>
</dbReference>
<keyword evidence="3" id="KW-0238">DNA-binding</keyword>
<dbReference type="RefSeq" id="WP_103680950.1">
    <property type="nucleotide sequence ID" value="NZ_LPWH01000117.1"/>
</dbReference>
<dbReference type="Proteomes" id="UP000237350">
    <property type="component" value="Unassembled WGS sequence"/>
</dbReference>
<keyword evidence="1 5" id="KW-0597">Phosphoprotein</keyword>
<dbReference type="GO" id="GO:0000160">
    <property type="term" value="P:phosphorelay signal transduction system"/>
    <property type="evidence" value="ECO:0007669"/>
    <property type="project" value="InterPro"/>
</dbReference>
<dbReference type="SMART" id="SM00421">
    <property type="entry name" value="HTH_LUXR"/>
    <property type="match status" value="1"/>
</dbReference>